<dbReference type="Pfam" id="PF06283">
    <property type="entry name" value="ThuA"/>
    <property type="match status" value="1"/>
</dbReference>
<proteinExistence type="predicted"/>
<dbReference type="Gene3D" id="3.40.50.880">
    <property type="match status" value="1"/>
</dbReference>
<name>A0A1M6MJW0_9BACT</name>
<dbReference type="AlphaFoldDB" id="A0A1M6MJW0"/>
<feature type="domain" description="ThuA-like" evidence="2">
    <location>
        <begin position="62"/>
        <end position="232"/>
    </location>
</feature>
<protein>
    <recommendedName>
        <fullName evidence="2">ThuA-like domain-containing protein</fullName>
    </recommendedName>
</protein>
<evidence type="ECO:0000313" key="3">
    <source>
        <dbReference type="EMBL" id="SHJ83553.1"/>
    </source>
</evidence>
<organism evidence="3 4">
    <name type="scientific">Tangfeifania diversioriginum</name>
    <dbReference type="NCBI Taxonomy" id="1168035"/>
    <lineage>
        <taxon>Bacteria</taxon>
        <taxon>Pseudomonadati</taxon>
        <taxon>Bacteroidota</taxon>
        <taxon>Bacteroidia</taxon>
        <taxon>Marinilabiliales</taxon>
        <taxon>Prolixibacteraceae</taxon>
        <taxon>Tangfeifania</taxon>
    </lineage>
</organism>
<keyword evidence="1" id="KW-0732">Signal</keyword>
<evidence type="ECO:0000259" key="2">
    <source>
        <dbReference type="Pfam" id="PF06283"/>
    </source>
</evidence>
<gene>
    <name evidence="3" type="ORF">SAMN05444280_13335</name>
</gene>
<dbReference type="InterPro" id="IPR029062">
    <property type="entry name" value="Class_I_gatase-like"/>
</dbReference>
<dbReference type="Proteomes" id="UP000184050">
    <property type="component" value="Unassembled WGS sequence"/>
</dbReference>
<dbReference type="EMBL" id="FQZE01000033">
    <property type="protein sequence ID" value="SHJ83553.1"/>
    <property type="molecule type" value="Genomic_DNA"/>
</dbReference>
<dbReference type="PANTHER" id="PTHR40469:SF2">
    <property type="entry name" value="GALACTOSE-BINDING DOMAIN-LIKE SUPERFAMILY PROTEIN"/>
    <property type="match status" value="1"/>
</dbReference>
<dbReference type="InterPro" id="IPR029010">
    <property type="entry name" value="ThuA-like"/>
</dbReference>
<evidence type="ECO:0000313" key="4">
    <source>
        <dbReference type="Proteomes" id="UP000184050"/>
    </source>
</evidence>
<reference evidence="3 4" key="1">
    <citation type="submission" date="2016-11" db="EMBL/GenBank/DDBJ databases">
        <authorList>
            <person name="Jaros S."/>
            <person name="Januszkiewicz K."/>
            <person name="Wedrychowicz H."/>
        </authorList>
    </citation>
    <scope>NUCLEOTIDE SEQUENCE [LARGE SCALE GENOMIC DNA]</scope>
    <source>
        <strain evidence="3 4">DSM 27063</strain>
    </source>
</reference>
<feature type="signal peptide" evidence="1">
    <location>
        <begin position="1"/>
        <end position="19"/>
    </location>
</feature>
<keyword evidence="4" id="KW-1185">Reference proteome</keyword>
<dbReference type="STRING" id="1168035.SAMN05444280_13335"/>
<dbReference type="OrthoDB" id="1117240at2"/>
<sequence>MKQLVVFAALFFMCLSLQSQPVKIMLITGGHSYDTLQFFQLFDALDSIEYEHFHQPAANKAIAEGAAQNFDVLVFYDMWQPISEKEKQAYIDLTSQGKPFLFFHHSIVSYQNWDEFEKIIGGRYVEKAEGIPPEKFSTYKHDVWVDIEVVDSQHPVTKGFHDFRLFDEVYGNYRVLPDVTPLLKTSHPESSPIIGWENKYNNSTIVYLQPGHDYHTYESSAYRRLISQAIEYLAEKNN</sequence>
<evidence type="ECO:0000256" key="1">
    <source>
        <dbReference type="SAM" id="SignalP"/>
    </source>
</evidence>
<accession>A0A1M6MJW0</accession>
<dbReference type="PANTHER" id="PTHR40469">
    <property type="entry name" value="SECRETED GLYCOSYL HYDROLASE"/>
    <property type="match status" value="1"/>
</dbReference>
<dbReference type="RefSeq" id="WP_073172567.1">
    <property type="nucleotide sequence ID" value="NZ_FQZE01000033.1"/>
</dbReference>
<feature type="chain" id="PRO_5012364469" description="ThuA-like domain-containing protein" evidence="1">
    <location>
        <begin position="20"/>
        <end position="238"/>
    </location>
</feature>
<dbReference type="SUPFAM" id="SSF52317">
    <property type="entry name" value="Class I glutamine amidotransferase-like"/>
    <property type="match status" value="1"/>
</dbReference>